<accession>A0A1S9PA61</accession>
<dbReference type="RefSeq" id="WP_078350783.1">
    <property type="nucleotide sequence ID" value="NZ_MBTF01000036.1"/>
</dbReference>
<proteinExistence type="predicted"/>
<evidence type="ECO:0000259" key="2">
    <source>
        <dbReference type="PROSITE" id="PS50835"/>
    </source>
</evidence>
<dbReference type="Proteomes" id="UP000189739">
    <property type="component" value="Unassembled WGS sequence"/>
</dbReference>
<name>A0A1S9PA61_9SPHI</name>
<dbReference type="PROSITE" id="PS50835">
    <property type="entry name" value="IG_LIKE"/>
    <property type="match status" value="1"/>
</dbReference>
<dbReference type="InterPro" id="IPR022409">
    <property type="entry name" value="PKD/Chitinase_dom"/>
</dbReference>
<evidence type="ECO:0000313" key="4">
    <source>
        <dbReference type="Proteomes" id="UP000189739"/>
    </source>
</evidence>
<reference evidence="3 4" key="1">
    <citation type="submission" date="2016-07" db="EMBL/GenBank/DDBJ databases">
        <title>Genomic analysis of zinc-resistant bacterium Mucilaginibacter pedocola TBZ30.</title>
        <authorList>
            <person name="Huang J."/>
            <person name="Tang J."/>
        </authorList>
    </citation>
    <scope>NUCLEOTIDE SEQUENCE [LARGE SCALE GENOMIC DNA]</scope>
    <source>
        <strain evidence="3 4">TBZ30</strain>
    </source>
</reference>
<organism evidence="3 4">
    <name type="scientific">Mucilaginibacter pedocola</name>
    <dbReference type="NCBI Taxonomy" id="1792845"/>
    <lineage>
        <taxon>Bacteria</taxon>
        <taxon>Pseudomonadati</taxon>
        <taxon>Bacteroidota</taxon>
        <taxon>Sphingobacteriia</taxon>
        <taxon>Sphingobacteriales</taxon>
        <taxon>Sphingobacteriaceae</taxon>
        <taxon>Mucilaginibacter</taxon>
    </lineage>
</organism>
<feature type="domain" description="Ig-like" evidence="2">
    <location>
        <begin position="293"/>
        <end position="405"/>
    </location>
</feature>
<feature type="signal peptide" evidence="1">
    <location>
        <begin position="1"/>
        <end position="23"/>
    </location>
</feature>
<gene>
    <name evidence="3" type="ORF">BC343_15410</name>
</gene>
<dbReference type="Gene3D" id="2.60.40.2700">
    <property type="match status" value="1"/>
</dbReference>
<dbReference type="OrthoDB" id="1652165at2"/>
<dbReference type="EMBL" id="MBTF01000036">
    <property type="protein sequence ID" value="OOQ57478.1"/>
    <property type="molecule type" value="Genomic_DNA"/>
</dbReference>
<dbReference type="InterPro" id="IPR036179">
    <property type="entry name" value="Ig-like_dom_sf"/>
</dbReference>
<protein>
    <recommendedName>
        <fullName evidence="2">Ig-like domain-containing protein</fullName>
    </recommendedName>
</protein>
<dbReference type="NCBIfam" id="TIGR04131">
    <property type="entry name" value="Bac_Flav_CTERM"/>
    <property type="match status" value="1"/>
</dbReference>
<comment type="caution">
    <text evidence="3">The sequence shown here is derived from an EMBL/GenBank/DDBJ whole genome shotgun (WGS) entry which is preliminary data.</text>
</comment>
<dbReference type="AlphaFoldDB" id="A0A1S9PA61"/>
<sequence>MPSIKLKVLIFLFTLFAALQTHAQECKGGLGDAVINQDFGSGTGFGARLPSTVTSYNYVADGCPTDGNYTIARGTSGCFSSTWHTVLQDHTGNPNGYMMVINASDNPGQFFEQKTTIGALCPNTTYEFAAWIMNLILPSACGGSSSQPNITFRIEAPDGRLLNPGADANTGNIQPTASPTWIRKSTFFTTPPGISEVVVRMVNNAPGGCGNDLLLDDITFRACGPVVQAGFAGTAAVTSQNVCEGQPASYDITATQGEGYTNPAYQWQRNFNNGAGWVDIPGATSNSLHVEFPASQLGQYQYRQGVAESSNISSLNCRVYSNPVTLEVTSYPTVPAIPPTAVCESDVLTLTATGGVTYSWTGPGLTATSQNPLIIPNATAEQAGRYTVTVTSAAGCQTIGQADVTVNPKPVITISPAQTICKSASTTLTANAPGAASYSWLPSAGLSNPNVANPVASPDATTTYTVTVVGTNGCSNTAQVEVKVIDRPTVNAGSDKKIFVEQSVKLEGSAEGEILQYRWSPADYLDDPTSPTPTATPPDDITYTLTVTSVNNCFMVSDDVFVRVYKKVVVPNTFTPNADGTNDTWNVEALETYANSTIGIYNKNGQQVFNQIGYAKPWTGTYKGKQLPAGTYYYIIDLKNGAPLLKGWVLLVR</sequence>
<dbReference type="InterPro" id="IPR026341">
    <property type="entry name" value="T9SS_type_B"/>
</dbReference>
<dbReference type="Gene3D" id="2.60.40.10">
    <property type="entry name" value="Immunoglobulins"/>
    <property type="match status" value="3"/>
</dbReference>
<evidence type="ECO:0000313" key="3">
    <source>
        <dbReference type="EMBL" id="OOQ57478.1"/>
    </source>
</evidence>
<feature type="chain" id="PRO_5012323226" description="Ig-like domain-containing protein" evidence="1">
    <location>
        <begin position="24"/>
        <end position="653"/>
    </location>
</feature>
<dbReference type="STRING" id="1792845.BC343_15410"/>
<keyword evidence="1" id="KW-0732">Signal</keyword>
<dbReference type="InterPro" id="IPR013783">
    <property type="entry name" value="Ig-like_fold"/>
</dbReference>
<dbReference type="SUPFAM" id="SSF48726">
    <property type="entry name" value="Immunoglobulin"/>
    <property type="match status" value="1"/>
</dbReference>
<dbReference type="InterPro" id="IPR007110">
    <property type="entry name" value="Ig-like_dom"/>
</dbReference>
<evidence type="ECO:0000256" key="1">
    <source>
        <dbReference type="SAM" id="SignalP"/>
    </source>
</evidence>
<keyword evidence="4" id="KW-1185">Reference proteome</keyword>
<dbReference type="Pfam" id="PF13585">
    <property type="entry name" value="CHU_C"/>
    <property type="match status" value="1"/>
</dbReference>
<dbReference type="SMART" id="SM00089">
    <property type="entry name" value="PKD"/>
    <property type="match status" value="3"/>
</dbReference>